<dbReference type="AlphaFoldDB" id="A0A1Y2FAA9"/>
<keyword evidence="7" id="KW-1185">Reference proteome</keyword>
<proteinExistence type="predicted"/>
<dbReference type="PANTHER" id="PTHR13396">
    <property type="entry name" value="NEDD4 FAMILY INTERACTING PROTEIN 1/2"/>
    <property type="match status" value="1"/>
</dbReference>
<dbReference type="GO" id="GO:0006511">
    <property type="term" value="P:ubiquitin-dependent protein catabolic process"/>
    <property type="evidence" value="ECO:0007669"/>
    <property type="project" value="TreeGrafter"/>
</dbReference>
<evidence type="ECO:0000256" key="2">
    <source>
        <dbReference type="ARBA" id="ARBA00022692"/>
    </source>
</evidence>
<dbReference type="EMBL" id="MCOG01000012">
    <property type="protein sequence ID" value="ORY80557.1"/>
    <property type="molecule type" value="Genomic_DNA"/>
</dbReference>
<evidence type="ECO:0000313" key="6">
    <source>
        <dbReference type="EMBL" id="ORY80557.1"/>
    </source>
</evidence>
<dbReference type="Pfam" id="PF10176">
    <property type="entry name" value="NEDD4_Bsd2"/>
    <property type="match status" value="1"/>
</dbReference>
<keyword evidence="2 5" id="KW-0812">Transmembrane</keyword>
<sequence>MTNDIIEENSKSFSLQSITIDDQRNDASTSNAIDDIINIECQSHNSSLNNINRWHDHNKETIHHSKLYQFFFKRFIKNKNNESKYVKLENITQPEIQATSRYDLEEEAASSSNHSASTLVAKLNNNLHKNVSRLINIPKPKETTIHLNTHDGVFSNLNEKPEIRSTRLPTYFEVTGEYANELDDPNIEVSIGQDINDFGLLLVNGLQVGNWYSFWGTVVVSIVFEFLGFIFTFFLTSSHSAKDGSMVGLGVILYKFALCNSPIYEPWFIVLLIVMGTTLCIKGICDYRKIRRIEKLVDSDPERYLLHNS</sequence>
<dbReference type="GO" id="GO:0048471">
    <property type="term" value="C:perinuclear region of cytoplasm"/>
    <property type="evidence" value="ECO:0007669"/>
    <property type="project" value="TreeGrafter"/>
</dbReference>
<dbReference type="Proteomes" id="UP000193920">
    <property type="component" value="Unassembled WGS sequence"/>
</dbReference>
<keyword evidence="4 5" id="KW-0472">Membrane</keyword>
<gene>
    <name evidence="6" type="ORF">LY90DRAFT_664431</name>
</gene>
<evidence type="ECO:0000256" key="5">
    <source>
        <dbReference type="SAM" id="Phobius"/>
    </source>
</evidence>
<feature type="transmembrane region" description="Helical" evidence="5">
    <location>
        <begin position="269"/>
        <end position="285"/>
    </location>
</feature>
<reference evidence="6 7" key="1">
    <citation type="submission" date="2016-08" db="EMBL/GenBank/DDBJ databases">
        <title>A Parts List for Fungal Cellulosomes Revealed by Comparative Genomics.</title>
        <authorList>
            <consortium name="DOE Joint Genome Institute"/>
            <person name="Haitjema C.H."/>
            <person name="Gilmore S.P."/>
            <person name="Henske J.K."/>
            <person name="Solomon K.V."/>
            <person name="De Groot R."/>
            <person name="Kuo A."/>
            <person name="Mondo S.J."/>
            <person name="Salamov A.A."/>
            <person name="Labutti K."/>
            <person name="Zhao Z."/>
            <person name="Chiniquy J."/>
            <person name="Barry K."/>
            <person name="Brewer H.M."/>
            <person name="Purvine S.O."/>
            <person name="Wright A.T."/>
            <person name="Boxma B."/>
            <person name="Van Alen T."/>
            <person name="Hackstein J.H."/>
            <person name="Baker S.E."/>
            <person name="Grigoriev I.V."/>
            <person name="O'Malley M.A."/>
        </authorList>
    </citation>
    <scope>NUCLEOTIDE SEQUENCE [LARGE SCALE GENOMIC DNA]</scope>
    <source>
        <strain evidence="6 7">G1</strain>
    </source>
</reference>
<comment type="caution">
    <text evidence="6">The sequence shown here is derived from an EMBL/GenBank/DDBJ whole genome shotgun (WGS) entry which is preliminary data.</text>
</comment>
<evidence type="ECO:0000313" key="7">
    <source>
        <dbReference type="Proteomes" id="UP000193920"/>
    </source>
</evidence>
<keyword evidence="3 5" id="KW-1133">Transmembrane helix</keyword>
<evidence type="ECO:0000256" key="3">
    <source>
        <dbReference type="ARBA" id="ARBA00022989"/>
    </source>
</evidence>
<dbReference type="GO" id="GO:0007034">
    <property type="term" value="P:vacuolar transport"/>
    <property type="evidence" value="ECO:0007669"/>
    <property type="project" value="InterPro"/>
</dbReference>
<dbReference type="GO" id="GO:0005783">
    <property type="term" value="C:endoplasmic reticulum"/>
    <property type="evidence" value="ECO:0007669"/>
    <property type="project" value="TreeGrafter"/>
</dbReference>
<dbReference type="PANTHER" id="PTHR13396:SF5">
    <property type="entry name" value="NEDD4 FAMILY INTERACTING PROTEIN"/>
    <property type="match status" value="1"/>
</dbReference>
<dbReference type="STRING" id="1754190.A0A1Y2FAA9"/>
<dbReference type="InterPro" id="IPR019325">
    <property type="entry name" value="NEDD4/Bsd2"/>
</dbReference>
<evidence type="ECO:0000256" key="4">
    <source>
        <dbReference type="ARBA" id="ARBA00023136"/>
    </source>
</evidence>
<evidence type="ECO:0000256" key="1">
    <source>
        <dbReference type="ARBA" id="ARBA00004141"/>
    </source>
</evidence>
<dbReference type="OrthoDB" id="10003116at2759"/>
<accession>A0A1Y2FAA9</accession>
<dbReference type="GO" id="GO:0031398">
    <property type="term" value="P:positive regulation of protein ubiquitination"/>
    <property type="evidence" value="ECO:0007669"/>
    <property type="project" value="TreeGrafter"/>
</dbReference>
<name>A0A1Y2FAA9_9FUNG</name>
<dbReference type="GO" id="GO:0030001">
    <property type="term" value="P:metal ion transport"/>
    <property type="evidence" value="ECO:0007669"/>
    <property type="project" value="InterPro"/>
</dbReference>
<dbReference type="GO" id="GO:0016020">
    <property type="term" value="C:membrane"/>
    <property type="evidence" value="ECO:0007669"/>
    <property type="project" value="UniProtKB-SubCell"/>
</dbReference>
<feature type="transmembrane region" description="Helical" evidence="5">
    <location>
        <begin position="211"/>
        <end position="234"/>
    </location>
</feature>
<comment type="subcellular location">
    <subcellularLocation>
        <location evidence="1">Membrane</location>
        <topology evidence="1">Multi-pass membrane protein</topology>
    </subcellularLocation>
</comment>
<organism evidence="6 7">
    <name type="scientific">Neocallimastix californiae</name>
    <dbReference type="NCBI Taxonomy" id="1754190"/>
    <lineage>
        <taxon>Eukaryota</taxon>
        <taxon>Fungi</taxon>
        <taxon>Fungi incertae sedis</taxon>
        <taxon>Chytridiomycota</taxon>
        <taxon>Chytridiomycota incertae sedis</taxon>
        <taxon>Neocallimastigomycetes</taxon>
        <taxon>Neocallimastigales</taxon>
        <taxon>Neocallimastigaceae</taxon>
        <taxon>Neocallimastix</taxon>
    </lineage>
</organism>
<protein>
    <submittedName>
        <fullName evidence="6">Uncharacterized protein</fullName>
    </submittedName>
</protein>
<dbReference type="GO" id="GO:0005794">
    <property type="term" value="C:Golgi apparatus"/>
    <property type="evidence" value="ECO:0007669"/>
    <property type="project" value="TreeGrafter"/>
</dbReference>